<evidence type="ECO:0000259" key="1">
    <source>
        <dbReference type="Pfam" id="PF00723"/>
    </source>
</evidence>
<comment type="caution">
    <text evidence="2">The sequence shown here is derived from an EMBL/GenBank/DDBJ whole genome shotgun (WGS) entry which is preliminary data.</text>
</comment>
<dbReference type="SUPFAM" id="SSF48208">
    <property type="entry name" value="Six-hairpin glycosidases"/>
    <property type="match status" value="1"/>
</dbReference>
<dbReference type="PANTHER" id="PTHR31616">
    <property type="entry name" value="TREHALASE"/>
    <property type="match status" value="1"/>
</dbReference>
<protein>
    <recommendedName>
        <fullName evidence="1">GH15-like domain-containing protein</fullName>
    </recommendedName>
</protein>
<evidence type="ECO:0000313" key="2">
    <source>
        <dbReference type="EMBL" id="PIR43238.1"/>
    </source>
</evidence>
<dbReference type="AlphaFoldDB" id="A0A2H0R9Q0"/>
<dbReference type="Proteomes" id="UP000230214">
    <property type="component" value="Unassembled WGS sequence"/>
</dbReference>
<dbReference type="InterPro" id="IPR012341">
    <property type="entry name" value="6hp_glycosidase-like_sf"/>
</dbReference>
<dbReference type="GO" id="GO:0005975">
    <property type="term" value="P:carbohydrate metabolic process"/>
    <property type="evidence" value="ECO:0007669"/>
    <property type="project" value="InterPro"/>
</dbReference>
<accession>A0A2H0R9Q0</accession>
<dbReference type="InterPro" id="IPR008928">
    <property type="entry name" value="6-hairpin_glycosidase_sf"/>
</dbReference>
<feature type="domain" description="GH15-like" evidence="1">
    <location>
        <begin position="272"/>
        <end position="637"/>
    </location>
</feature>
<dbReference type="Pfam" id="PF00723">
    <property type="entry name" value="Glyco_hydro_15"/>
    <property type="match status" value="1"/>
</dbReference>
<organism evidence="2 3">
    <name type="scientific">candidate division WWE3 bacterium CG10_big_fil_rev_8_21_14_0_10_32_10</name>
    <dbReference type="NCBI Taxonomy" id="1975090"/>
    <lineage>
        <taxon>Bacteria</taxon>
        <taxon>Katanobacteria</taxon>
    </lineage>
</organism>
<name>A0A2H0R9Q0_UNCKA</name>
<dbReference type="PANTHER" id="PTHR31616:SF13">
    <property type="entry name" value="GLUCAN 1,4-ALPHA-GLUCOSIDASE"/>
    <property type="match status" value="1"/>
</dbReference>
<dbReference type="Gene3D" id="1.50.10.10">
    <property type="match status" value="1"/>
</dbReference>
<evidence type="ECO:0000313" key="3">
    <source>
        <dbReference type="Proteomes" id="UP000230214"/>
    </source>
</evidence>
<sequence>MPRQTVIGNGNMLICLDENGEVRDLYYPHAGLENHVVGRTHRLGISINNEFYWFKDFNKYNSQSANTLKSTNIFTKPEEKIEVEFENIIYNEREIFVRKISIRNKDTYDKDIKLFFGQEFQIKENKYRNTGFYYPPKNVVIHYRGRRVFLVNILSNKKGIDDYTVGLYGYDNKEGSYTTAEKIDLPKNAVEHGPVDSVVAKNVKVKAGKTRTVYYFLIAGKTVDEVLQTNDFVLSKKPPHHMFNTTSNYWDAWRNKRPFNFVSLSKEAVKLFYRSLFVVRSHIDEKGGGVIASGDSTMYSFGKDSYAYVWARDGAYSSKALSHIGYFNLSRKIINFFAETISDKGFMLHKFEVDKSLGSSWHPWINEGKFKLPIQEDETAILINALWEYYQITKDIEFVEKNYDRLIKNPADFMCNYIDKALNLPQNSYDLWEENFRVYTYTTCTVIDALKKAADFSIILGKKIRGKRYQDMADNIQEGLMEHLYNKADGTFYKSVTVENGTITNKDKTADASTLYALWYFNVLSADSDIFIKYEKHVVPILRQSDGSFIRYEDDKYFKKGEAQSNPWIITTLWYLQLKIKRTTSFEQLKSVAREIDNLLILQTDSGVLPEQVDYLTRTEVSATPLTWSHACYIETIAMYLRKLDQFGIGETYLPK</sequence>
<dbReference type="InterPro" id="IPR011613">
    <property type="entry name" value="GH15-like"/>
</dbReference>
<dbReference type="EMBL" id="PCXU01000031">
    <property type="protein sequence ID" value="PIR43238.1"/>
    <property type="molecule type" value="Genomic_DNA"/>
</dbReference>
<proteinExistence type="predicted"/>
<dbReference type="GO" id="GO:0004553">
    <property type="term" value="F:hydrolase activity, hydrolyzing O-glycosyl compounds"/>
    <property type="evidence" value="ECO:0007669"/>
    <property type="project" value="UniProtKB-ARBA"/>
</dbReference>
<gene>
    <name evidence="2" type="ORF">COV24_03750</name>
</gene>
<reference evidence="2 3" key="1">
    <citation type="submission" date="2017-09" db="EMBL/GenBank/DDBJ databases">
        <title>Depth-based differentiation of microbial function through sediment-hosted aquifers and enrichment of novel symbionts in the deep terrestrial subsurface.</title>
        <authorList>
            <person name="Probst A.J."/>
            <person name="Ladd B."/>
            <person name="Jarett J.K."/>
            <person name="Geller-Mcgrath D.E."/>
            <person name="Sieber C.M."/>
            <person name="Emerson J.B."/>
            <person name="Anantharaman K."/>
            <person name="Thomas B.C."/>
            <person name="Malmstrom R."/>
            <person name="Stieglmeier M."/>
            <person name="Klingl A."/>
            <person name="Woyke T."/>
            <person name="Ryan C.M."/>
            <person name="Banfield J.F."/>
        </authorList>
    </citation>
    <scope>NUCLEOTIDE SEQUENCE [LARGE SCALE GENOMIC DNA]</scope>
    <source>
        <strain evidence="2">CG10_big_fil_rev_8_21_14_0_10_32_10</strain>
    </source>
</reference>